<evidence type="ECO:0000313" key="5">
    <source>
        <dbReference type="Proteomes" id="UP000676325"/>
    </source>
</evidence>
<dbReference type="SUPFAM" id="SSF52540">
    <property type="entry name" value="P-loop containing nucleoside triphosphate hydrolases"/>
    <property type="match status" value="1"/>
</dbReference>
<evidence type="ECO:0000256" key="2">
    <source>
        <dbReference type="SAM" id="MobiDB-lite"/>
    </source>
</evidence>
<sequence length="1157" mass="128197">MRIDRFDLDRYGRFSGTSLDLSGPGVHLVVGPNEAGKSTLRNAIADLLYGIKLHTPYAFVHDMPSLRLAALLRASDGGVQEIVRLKRNKAALRGPGDEILEQVVLDRILVGVSRDDFTRTFAIDHNELRAGGKRLLDVNGEVGQALFESQSSAHLSSLHKELAEQIRKLWVSGGKLPVLNAALHDAGPYRTALRRRDEALLSPRHYQQAQSAVAEAEKRRAQIAEQLTHTRQERERLMRIQQCLPGMINRSQLLEEKKELEAETSVNAEITREYERVRRSIDEVERELEAHTSAISRLEGETSELDPDQRLIDHSDLINELFADANSAVKARQAETGDREKARQLRLEAAEMLAGLPQYQESESAAPVSALVRTRVDDLRGELVQAATALAGAKKGLAKQRRSLEKEEEKLADIPSPPDTTALRAVIDSVPTTLDERNRTSSKQLDDAVRELNKARRRYQRFALPDDVDERTFPSEEEVNAHRKSWDAADRSVTKLQEKAAELTADRDRDREALDHFLAADPPPSEMELERARDEREHLWTALRPRLASTAQPELAVPLPVGEFEDAVNAADLTVDRIRREAQRLADRRALETDLQQTIDRLAAAQTRLNQAMQERTAIEDAWITLWAASGIQPPAYEAARELLIAIAKLRELSDLRDTLSTTLSADQALAEDCADRLRAILNETGVAPPTAKATLSELIALATTQREAFTKQIGERDKAAALTKRLRSEVADGAEEVAQLEDALTTCEQRWQRLLAEHGLSGQPDEVSETLAALDEAARCSREADAAEKRADSAAAQVAAFSQLLAEVLAGCGRSPVSDPQKHQSTAKSLKAALDAEIKDKRELDRLTKELAAERAKQAKGAAQRQAHLDVLNALLRRACVADEQELIQASRRAVALTDLGKQLKVAENGLMREGVSLAQLEREIADLDDPDALAASIKDLDEVISRTEANRESAVERLTNAKSELDRMDGSAAAAEAADAVEQERAAITRHALDYLRLRLAEQILLRCIETYRQEHQAPVLRAAQQLFAGLTLSEYSELVATDEKNEVVLQARQADGARVGVGQMSEGTLDQLYLALRLASLQHYADQGRSMPLVLDDVLMTFDDQRTRATLQLLDGMADRFQIIVLTHHDHIGDIARHALPADRIHVHDLAARA</sequence>
<dbReference type="PANTHER" id="PTHR41259">
    <property type="entry name" value="DOUBLE-STRAND BREAK REPAIR RAD50 ATPASE, PUTATIVE-RELATED"/>
    <property type="match status" value="1"/>
</dbReference>
<feature type="domain" description="YhaN AAA" evidence="3">
    <location>
        <begin position="1"/>
        <end position="194"/>
    </location>
</feature>
<dbReference type="RefSeq" id="WP_212520433.1">
    <property type="nucleotide sequence ID" value="NZ_JAGSOH010000081.1"/>
</dbReference>
<proteinExistence type="predicted"/>
<evidence type="ECO:0000256" key="1">
    <source>
        <dbReference type="SAM" id="Coils"/>
    </source>
</evidence>
<comment type="caution">
    <text evidence="4">The sequence shown here is derived from an EMBL/GenBank/DDBJ whole genome shotgun (WGS) entry which is preliminary data.</text>
</comment>
<keyword evidence="5" id="KW-1185">Reference proteome</keyword>
<protein>
    <submittedName>
        <fullName evidence="4">AAA family ATPase</fullName>
    </submittedName>
</protein>
<evidence type="ECO:0000313" key="4">
    <source>
        <dbReference type="EMBL" id="MBR7829298.1"/>
    </source>
</evidence>
<accession>A0A941EEN5</accession>
<organism evidence="4 5">
    <name type="scientific">Actinospica acidithermotolerans</name>
    <dbReference type="NCBI Taxonomy" id="2828514"/>
    <lineage>
        <taxon>Bacteria</taxon>
        <taxon>Bacillati</taxon>
        <taxon>Actinomycetota</taxon>
        <taxon>Actinomycetes</taxon>
        <taxon>Catenulisporales</taxon>
        <taxon>Actinospicaceae</taxon>
        <taxon>Actinospica</taxon>
    </lineage>
</organism>
<dbReference type="Pfam" id="PF13514">
    <property type="entry name" value="AAA_27"/>
    <property type="match status" value="1"/>
</dbReference>
<gene>
    <name evidence="4" type="ORF">KDK95_23525</name>
</gene>
<evidence type="ECO:0000259" key="3">
    <source>
        <dbReference type="Pfam" id="PF13514"/>
    </source>
</evidence>
<feature type="coiled-coil region" evidence="1">
    <location>
        <begin position="206"/>
        <end position="233"/>
    </location>
</feature>
<dbReference type="InterPro" id="IPR027417">
    <property type="entry name" value="P-loop_NTPase"/>
</dbReference>
<feature type="coiled-coil region" evidence="1">
    <location>
        <begin position="568"/>
        <end position="622"/>
    </location>
</feature>
<name>A0A941EEN5_9ACTN</name>
<keyword evidence="1" id="KW-0175">Coiled coil</keyword>
<feature type="coiled-coil region" evidence="1">
    <location>
        <begin position="724"/>
        <end position="798"/>
    </location>
</feature>
<dbReference type="PANTHER" id="PTHR41259:SF1">
    <property type="entry name" value="DOUBLE-STRAND BREAK REPAIR RAD50 ATPASE, PUTATIVE-RELATED"/>
    <property type="match status" value="1"/>
</dbReference>
<dbReference type="AlphaFoldDB" id="A0A941EEN5"/>
<feature type="coiled-coil region" evidence="1">
    <location>
        <begin position="939"/>
        <end position="966"/>
    </location>
</feature>
<feature type="coiled-coil region" evidence="1">
    <location>
        <begin position="267"/>
        <end position="301"/>
    </location>
</feature>
<dbReference type="Gene3D" id="3.40.50.300">
    <property type="entry name" value="P-loop containing nucleotide triphosphate hydrolases"/>
    <property type="match status" value="2"/>
</dbReference>
<feature type="compositionally biased region" description="Basic and acidic residues" evidence="2">
    <location>
        <begin position="402"/>
        <end position="412"/>
    </location>
</feature>
<dbReference type="Proteomes" id="UP000676325">
    <property type="component" value="Unassembled WGS sequence"/>
</dbReference>
<feature type="region of interest" description="Disordered" evidence="2">
    <location>
        <begin position="400"/>
        <end position="420"/>
    </location>
</feature>
<dbReference type="InterPro" id="IPR038734">
    <property type="entry name" value="YhaN_AAA"/>
</dbReference>
<dbReference type="EMBL" id="JAGSOH010000081">
    <property type="protein sequence ID" value="MBR7829298.1"/>
    <property type="molecule type" value="Genomic_DNA"/>
</dbReference>
<reference evidence="4" key="1">
    <citation type="submission" date="2021-04" db="EMBL/GenBank/DDBJ databases">
        <title>Genome based classification of Actinospica acidithermotolerans sp. nov., an actinobacterium isolated from an Indonesian hot spring.</title>
        <authorList>
            <person name="Kusuma A.B."/>
            <person name="Putra K.E."/>
            <person name="Nafisah S."/>
            <person name="Loh J."/>
            <person name="Nouioui I."/>
            <person name="Goodfellow M."/>
        </authorList>
    </citation>
    <scope>NUCLEOTIDE SEQUENCE</scope>
    <source>
        <strain evidence="4">MGRD01-02</strain>
    </source>
</reference>